<dbReference type="InterPro" id="IPR002350">
    <property type="entry name" value="Kazal_dom"/>
</dbReference>
<evidence type="ECO:0000256" key="7">
    <source>
        <dbReference type="ARBA" id="ARBA00039254"/>
    </source>
</evidence>
<evidence type="ECO:0000256" key="3">
    <source>
        <dbReference type="ARBA" id="ARBA00022690"/>
    </source>
</evidence>
<accession>A0A7J7XCP9</accession>
<keyword evidence="10" id="KW-0732">Signal</keyword>
<comment type="function">
    <text evidence="6">In the male reproductive tract, binds to sperm heads where it modulates sperm capacitance by inhibiting calcium uptake and nitrogen oxide (NO) production.</text>
</comment>
<evidence type="ECO:0000256" key="4">
    <source>
        <dbReference type="ARBA" id="ARBA00022900"/>
    </source>
</evidence>
<dbReference type="InterPro" id="IPR001239">
    <property type="entry name" value="Prot_inh_Kazal-m"/>
</dbReference>
<dbReference type="EMBL" id="JACAGB010000008">
    <property type="protein sequence ID" value="KAF6347461.1"/>
    <property type="molecule type" value="Genomic_DNA"/>
</dbReference>
<feature type="signal peptide" evidence="10">
    <location>
        <begin position="1"/>
        <end position="23"/>
    </location>
</feature>
<dbReference type="Gene3D" id="3.30.60.30">
    <property type="match status" value="1"/>
</dbReference>
<evidence type="ECO:0000313" key="12">
    <source>
        <dbReference type="EMBL" id="KAF6347461.1"/>
    </source>
</evidence>
<sequence length="79" mass="8478">MKVTAIFFLSALALLSLSGNAKADVPGTKAVCNSNVNGCTRIYNPICGTDGQTYSNECELCMENKKREVPVLIKKHGPC</sequence>
<dbReference type="SMART" id="SM00280">
    <property type="entry name" value="KAZAL"/>
    <property type="match status" value="1"/>
</dbReference>
<evidence type="ECO:0000256" key="1">
    <source>
        <dbReference type="ARBA" id="ARBA00004613"/>
    </source>
</evidence>
<dbReference type="GO" id="GO:0004867">
    <property type="term" value="F:serine-type endopeptidase inhibitor activity"/>
    <property type="evidence" value="ECO:0007669"/>
    <property type="project" value="UniProtKB-KW"/>
</dbReference>
<dbReference type="InterPro" id="IPR036058">
    <property type="entry name" value="Kazal_dom_sf"/>
</dbReference>
<name>A0A7J7XCP9_PIPKU</name>
<evidence type="ECO:0000313" key="13">
    <source>
        <dbReference type="Proteomes" id="UP000558488"/>
    </source>
</evidence>
<feature type="chain" id="PRO_5029807048" description="Serine protease inhibitor Kazal-type 1" evidence="10">
    <location>
        <begin position="24"/>
        <end position="79"/>
    </location>
</feature>
<reference evidence="12 13" key="1">
    <citation type="journal article" date="2020" name="Nature">
        <title>Six reference-quality genomes reveal evolution of bat adaptations.</title>
        <authorList>
            <person name="Jebb D."/>
            <person name="Huang Z."/>
            <person name="Pippel M."/>
            <person name="Hughes G.M."/>
            <person name="Lavrichenko K."/>
            <person name="Devanna P."/>
            <person name="Winkler S."/>
            <person name="Jermiin L.S."/>
            <person name="Skirmuntt E.C."/>
            <person name="Katzourakis A."/>
            <person name="Burkitt-Gray L."/>
            <person name="Ray D.A."/>
            <person name="Sullivan K.A.M."/>
            <person name="Roscito J.G."/>
            <person name="Kirilenko B.M."/>
            <person name="Davalos L.M."/>
            <person name="Corthals A.P."/>
            <person name="Power M.L."/>
            <person name="Jones G."/>
            <person name="Ransome R.D."/>
            <person name="Dechmann D.K.N."/>
            <person name="Locatelli A.G."/>
            <person name="Puechmaille S.J."/>
            <person name="Fedrigo O."/>
            <person name="Jarvis E.D."/>
            <person name="Hiller M."/>
            <person name="Vernes S.C."/>
            <person name="Myers E.W."/>
            <person name="Teeling E.C."/>
        </authorList>
    </citation>
    <scope>NUCLEOTIDE SEQUENCE [LARGE SCALE GENOMIC DNA]</scope>
    <source>
        <strain evidence="12">MPipKuh1</strain>
        <tissue evidence="12">Flight muscle</tissue>
    </source>
</reference>
<keyword evidence="4" id="KW-0722">Serine protease inhibitor</keyword>
<dbReference type="CDD" id="cd01327">
    <property type="entry name" value="KAZAL_PSTI"/>
    <property type="match status" value="1"/>
</dbReference>
<dbReference type="Proteomes" id="UP000558488">
    <property type="component" value="Unassembled WGS sequence"/>
</dbReference>
<comment type="subcellular location">
    <subcellularLocation>
        <location evidence="1">Secreted</location>
    </subcellularLocation>
</comment>
<evidence type="ECO:0000256" key="9">
    <source>
        <dbReference type="ARBA" id="ARBA00046050"/>
    </source>
</evidence>
<evidence type="ECO:0000256" key="5">
    <source>
        <dbReference type="ARBA" id="ARBA00023157"/>
    </source>
</evidence>
<comment type="function">
    <text evidence="9">Serine protease inhibitor which exhibits anti-trypsin activity. In the pancreas, protects against trypsin-catalyzed premature activation of zymogens.</text>
</comment>
<organism evidence="12 13">
    <name type="scientific">Pipistrellus kuhlii</name>
    <name type="common">Kuhl's pipistrelle</name>
    <dbReference type="NCBI Taxonomy" id="59472"/>
    <lineage>
        <taxon>Eukaryota</taxon>
        <taxon>Metazoa</taxon>
        <taxon>Chordata</taxon>
        <taxon>Craniata</taxon>
        <taxon>Vertebrata</taxon>
        <taxon>Euteleostomi</taxon>
        <taxon>Mammalia</taxon>
        <taxon>Eutheria</taxon>
        <taxon>Laurasiatheria</taxon>
        <taxon>Chiroptera</taxon>
        <taxon>Yangochiroptera</taxon>
        <taxon>Vespertilionidae</taxon>
        <taxon>Pipistrellus</taxon>
    </lineage>
</organism>
<evidence type="ECO:0000256" key="2">
    <source>
        <dbReference type="ARBA" id="ARBA00022525"/>
    </source>
</evidence>
<dbReference type="PANTHER" id="PTHR21312:SF27">
    <property type="entry name" value="SERINE PROTEASE INHIBITOR KAZAL-TYPE 1"/>
    <property type="match status" value="1"/>
</dbReference>
<dbReference type="FunFam" id="3.30.60.30:FF:000031">
    <property type="entry name" value="Serine protease inhibitor Kazal-type 2"/>
    <property type="match status" value="1"/>
</dbReference>
<keyword evidence="13" id="KW-1185">Reference proteome</keyword>
<dbReference type="OrthoDB" id="126772at2759"/>
<dbReference type="PROSITE" id="PS00282">
    <property type="entry name" value="KAZAL_1"/>
    <property type="match status" value="1"/>
</dbReference>
<dbReference type="PRINTS" id="PR00290">
    <property type="entry name" value="KAZALINHBTR"/>
</dbReference>
<evidence type="ECO:0000256" key="10">
    <source>
        <dbReference type="SAM" id="SignalP"/>
    </source>
</evidence>
<keyword evidence="3" id="KW-0646">Protease inhibitor</keyword>
<dbReference type="AlphaFoldDB" id="A0A7J7XCP9"/>
<dbReference type="PROSITE" id="PS51465">
    <property type="entry name" value="KAZAL_2"/>
    <property type="match status" value="1"/>
</dbReference>
<gene>
    <name evidence="12" type="ORF">mPipKuh1_016573</name>
</gene>
<keyword evidence="5" id="KW-1015">Disulfide bond</keyword>
<evidence type="ECO:0000259" key="11">
    <source>
        <dbReference type="PROSITE" id="PS51465"/>
    </source>
</evidence>
<dbReference type="GO" id="GO:0005576">
    <property type="term" value="C:extracellular region"/>
    <property type="evidence" value="ECO:0007669"/>
    <property type="project" value="UniProtKB-SubCell"/>
</dbReference>
<dbReference type="PANTHER" id="PTHR21312">
    <property type="entry name" value="SERINE PROTEASE INHIBITOR"/>
    <property type="match status" value="1"/>
</dbReference>
<evidence type="ECO:0000256" key="6">
    <source>
        <dbReference type="ARBA" id="ARBA00037363"/>
    </source>
</evidence>
<feature type="domain" description="Kazal-like" evidence="11">
    <location>
        <begin position="26"/>
        <end position="79"/>
    </location>
</feature>
<keyword evidence="2" id="KW-0964">Secreted</keyword>
<proteinExistence type="predicted"/>
<protein>
    <recommendedName>
        <fullName evidence="7">Serine protease inhibitor Kazal-type 1</fullName>
    </recommendedName>
    <alternativeName>
        <fullName evidence="8">Pancreatic secretory trypsin inhibitor</fullName>
    </alternativeName>
</protein>
<evidence type="ECO:0000256" key="8">
    <source>
        <dbReference type="ARBA" id="ARBA00041915"/>
    </source>
</evidence>
<comment type="caution">
    <text evidence="12">The sequence shown here is derived from an EMBL/GenBank/DDBJ whole genome shotgun (WGS) entry which is preliminary data.</text>
</comment>
<dbReference type="SUPFAM" id="SSF100895">
    <property type="entry name" value="Kazal-type serine protease inhibitors"/>
    <property type="match status" value="1"/>
</dbReference>
<dbReference type="Pfam" id="PF00050">
    <property type="entry name" value="Kazal_1"/>
    <property type="match status" value="1"/>
</dbReference>